<comment type="caution">
    <text evidence="20">The sequence shown here is derived from an EMBL/GenBank/DDBJ whole genome shotgun (WGS) entry which is preliminary data.</text>
</comment>
<dbReference type="SUPFAM" id="SSF50249">
    <property type="entry name" value="Nucleic acid-binding proteins"/>
    <property type="match status" value="1"/>
</dbReference>
<evidence type="ECO:0000256" key="2">
    <source>
        <dbReference type="ARBA" id="ARBA00008653"/>
    </source>
</evidence>
<reference evidence="20 21" key="1">
    <citation type="submission" date="2016-09" db="EMBL/GenBank/DDBJ databases">
        <title>Genome-resolved meta-omics ties microbial dynamics to process performance in biotechnology for thiocyanate degradation.</title>
        <authorList>
            <person name="Kantor R.S."/>
            <person name="Huddy R.J."/>
            <person name="Iyer R."/>
            <person name="Thomas B.C."/>
            <person name="Brown C.T."/>
            <person name="Anantharaman K."/>
            <person name="Tringe S."/>
            <person name="Hettich R.L."/>
            <person name="Harrison S.T."/>
            <person name="Banfield J.F."/>
        </authorList>
    </citation>
    <scope>NUCLEOTIDE SEQUENCE [LARGE SCALE GENOMIC DNA]</scope>
    <source>
        <strain evidence="20">59-99</strain>
    </source>
</reference>
<evidence type="ECO:0000256" key="3">
    <source>
        <dbReference type="ARBA" id="ARBA00011209"/>
    </source>
</evidence>
<dbReference type="InterPro" id="IPR004532">
    <property type="entry name" value="Phe-tRNA-ligase_IIc_bsu_bact"/>
</dbReference>
<dbReference type="PROSITE" id="PS50886">
    <property type="entry name" value="TRBD"/>
    <property type="match status" value="1"/>
</dbReference>
<feature type="binding site" evidence="15">
    <location>
        <position position="468"/>
    </location>
    <ligand>
        <name>Mg(2+)</name>
        <dbReference type="ChEBI" id="CHEBI:18420"/>
        <note>shared with alpha subunit</note>
    </ligand>
</feature>
<dbReference type="GO" id="GO:0006432">
    <property type="term" value="P:phenylalanyl-tRNA aminoacylation"/>
    <property type="evidence" value="ECO:0007669"/>
    <property type="project" value="UniProtKB-UniRule"/>
</dbReference>
<evidence type="ECO:0000256" key="6">
    <source>
        <dbReference type="ARBA" id="ARBA00022598"/>
    </source>
</evidence>
<dbReference type="PANTHER" id="PTHR10947:SF0">
    <property type="entry name" value="PHENYLALANINE--TRNA LIGASE BETA SUBUNIT"/>
    <property type="match status" value="1"/>
</dbReference>
<dbReference type="GO" id="GO:0009328">
    <property type="term" value="C:phenylalanine-tRNA ligase complex"/>
    <property type="evidence" value="ECO:0007669"/>
    <property type="project" value="TreeGrafter"/>
</dbReference>
<evidence type="ECO:0000259" key="19">
    <source>
        <dbReference type="PROSITE" id="PS51483"/>
    </source>
</evidence>
<dbReference type="GO" id="GO:0004826">
    <property type="term" value="F:phenylalanine-tRNA ligase activity"/>
    <property type="evidence" value="ECO:0007669"/>
    <property type="project" value="UniProtKB-UniRule"/>
</dbReference>
<protein>
    <recommendedName>
        <fullName evidence="15">Phenylalanine--tRNA ligase beta subunit</fullName>
        <ecNumber evidence="15">6.1.1.20</ecNumber>
    </recommendedName>
    <alternativeName>
        <fullName evidence="15">Phenylalanyl-tRNA synthetase beta subunit</fullName>
        <shortName evidence="15">PheRS</shortName>
    </alternativeName>
</protein>
<dbReference type="InterPro" id="IPR033714">
    <property type="entry name" value="tRNA_bind_bactPheRS"/>
</dbReference>
<feature type="binding site" evidence="15">
    <location>
        <position position="459"/>
    </location>
    <ligand>
        <name>Mg(2+)</name>
        <dbReference type="ChEBI" id="CHEBI:18420"/>
        <note>shared with alpha subunit</note>
    </ligand>
</feature>
<keyword evidence="13 15" id="KW-0030">Aminoacyl-tRNA synthetase</keyword>
<dbReference type="STRING" id="1895771.BGO89_11535"/>
<keyword evidence="5 16" id="KW-0820">tRNA-binding</keyword>
<dbReference type="Pfam" id="PF01588">
    <property type="entry name" value="tRNA_bind"/>
    <property type="match status" value="1"/>
</dbReference>
<dbReference type="GO" id="GO:0000287">
    <property type="term" value="F:magnesium ion binding"/>
    <property type="evidence" value="ECO:0007669"/>
    <property type="project" value="UniProtKB-UniRule"/>
</dbReference>
<keyword evidence="11 16" id="KW-0694">RNA-binding</keyword>
<feature type="domain" description="TRNA-binding" evidence="17">
    <location>
        <begin position="42"/>
        <end position="152"/>
    </location>
</feature>
<dbReference type="FunFam" id="3.30.70.380:FF:000001">
    <property type="entry name" value="Phenylalanine--tRNA ligase beta subunit"/>
    <property type="match status" value="1"/>
</dbReference>
<dbReference type="Gene3D" id="3.30.56.10">
    <property type="match status" value="2"/>
</dbReference>
<dbReference type="PANTHER" id="PTHR10947">
    <property type="entry name" value="PHENYLALANYL-TRNA SYNTHETASE BETA CHAIN AND LEUCINE-RICH REPEAT-CONTAINING PROTEIN 47"/>
    <property type="match status" value="1"/>
</dbReference>
<dbReference type="InterPro" id="IPR045864">
    <property type="entry name" value="aa-tRNA-synth_II/BPL/LPL"/>
</dbReference>
<keyword evidence="8 15" id="KW-0547">Nucleotide-binding</keyword>
<name>A0A1M3KXK7_9BACT</name>
<evidence type="ECO:0000256" key="8">
    <source>
        <dbReference type="ARBA" id="ARBA00022741"/>
    </source>
</evidence>
<dbReference type="FunFam" id="3.50.40.10:FF:000001">
    <property type="entry name" value="Phenylalanine--tRNA ligase beta subunit"/>
    <property type="match status" value="1"/>
</dbReference>
<dbReference type="NCBIfam" id="TIGR00472">
    <property type="entry name" value="pheT_bact"/>
    <property type="match status" value="1"/>
</dbReference>
<evidence type="ECO:0000256" key="10">
    <source>
        <dbReference type="ARBA" id="ARBA00022842"/>
    </source>
</evidence>
<dbReference type="InterPro" id="IPR005147">
    <property type="entry name" value="tRNA_synthase_B5-dom"/>
</dbReference>
<keyword evidence="10 15" id="KW-0460">Magnesium</keyword>
<dbReference type="Gene3D" id="3.30.70.380">
    <property type="entry name" value="Ferrodoxin-fold anticodon-binding domain"/>
    <property type="match status" value="1"/>
</dbReference>
<dbReference type="PROSITE" id="PS51483">
    <property type="entry name" value="B5"/>
    <property type="match status" value="1"/>
</dbReference>
<dbReference type="EMBL" id="MKVH01000024">
    <property type="protein sequence ID" value="OJX57127.1"/>
    <property type="molecule type" value="Genomic_DNA"/>
</dbReference>
<evidence type="ECO:0000313" key="21">
    <source>
        <dbReference type="Proteomes" id="UP000184233"/>
    </source>
</evidence>
<dbReference type="SUPFAM" id="SSF54991">
    <property type="entry name" value="Anticodon-binding domain of PheRS"/>
    <property type="match status" value="1"/>
</dbReference>
<dbReference type="Pfam" id="PF17759">
    <property type="entry name" value="tRNA_synthFbeta"/>
    <property type="match status" value="1"/>
</dbReference>
<evidence type="ECO:0000256" key="12">
    <source>
        <dbReference type="ARBA" id="ARBA00022917"/>
    </source>
</evidence>
<dbReference type="InterPro" id="IPR045060">
    <property type="entry name" value="Phe-tRNA-ligase_IIc_bsu"/>
</dbReference>
<dbReference type="Gene3D" id="3.50.40.10">
    <property type="entry name" value="Phenylalanyl-trna Synthetase, Chain B, domain 3"/>
    <property type="match status" value="1"/>
</dbReference>
<evidence type="ECO:0000256" key="9">
    <source>
        <dbReference type="ARBA" id="ARBA00022840"/>
    </source>
</evidence>
<comment type="cofactor">
    <cofactor evidence="15">
        <name>Mg(2+)</name>
        <dbReference type="ChEBI" id="CHEBI:18420"/>
    </cofactor>
    <text evidence="15">Binds 2 magnesium ions per tetramer.</text>
</comment>
<dbReference type="InterPro" id="IPR005146">
    <property type="entry name" value="B3/B4_tRNA-bd"/>
</dbReference>
<organism evidence="20 21">
    <name type="scientific">Candidatus Kapaibacterium thiocyanatum</name>
    <dbReference type="NCBI Taxonomy" id="1895771"/>
    <lineage>
        <taxon>Bacteria</taxon>
        <taxon>Pseudomonadati</taxon>
        <taxon>Candidatus Kapaibacteriota</taxon>
        <taxon>Candidatus Kapaibacteriia</taxon>
        <taxon>Candidatus Kapaibacteriales</taxon>
        <taxon>Candidatus Kapaibacteriaceae</taxon>
        <taxon>Candidatus Kapaibacterium</taxon>
    </lineage>
</organism>
<keyword evidence="9 15" id="KW-0067">ATP-binding</keyword>
<keyword evidence="7 15" id="KW-0479">Metal-binding</keyword>
<dbReference type="CDD" id="cd00769">
    <property type="entry name" value="PheRS_beta_core"/>
    <property type="match status" value="1"/>
</dbReference>
<dbReference type="InterPro" id="IPR002547">
    <property type="entry name" value="tRNA-bd_dom"/>
</dbReference>
<dbReference type="Proteomes" id="UP000184233">
    <property type="component" value="Unassembled WGS sequence"/>
</dbReference>
<comment type="subunit">
    <text evidence="3 15">Tetramer of two alpha and two beta subunits.</text>
</comment>
<evidence type="ECO:0000256" key="7">
    <source>
        <dbReference type="ARBA" id="ARBA00022723"/>
    </source>
</evidence>
<dbReference type="InterPro" id="IPR009061">
    <property type="entry name" value="DNA-bd_dom_put_sf"/>
</dbReference>
<dbReference type="SUPFAM" id="SSF46955">
    <property type="entry name" value="Putative DNA-binding domain"/>
    <property type="match status" value="1"/>
</dbReference>
<keyword evidence="6 15" id="KW-0436">Ligase</keyword>
<feature type="binding site" evidence="15">
    <location>
        <position position="465"/>
    </location>
    <ligand>
        <name>Mg(2+)</name>
        <dbReference type="ChEBI" id="CHEBI:18420"/>
        <note>shared with alpha subunit</note>
    </ligand>
</feature>
<evidence type="ECO:0000256" key="16">
    <source>
        <dbReference type="PROSITE-ProRule" id="PRU00209"/>
    </source>
</evidence>
<feature type="binding site" evidence="15">
    <location>
        <position position="469"/>
    </location>
    <ligand>
        <name>Mg(2+)</name>
        <dbReference type="ChEBI" id="CHEBI:18420"/>
        <note>shared with alpha subunit</note>
    </ligand>
</feature>
<comment type="similarity">
    <text evidence="2 15">Belongs to the phenylalanyl-tRNA synthetase beta subunit family. Type 1 subfamily.</text>
</comment>
<keyword evidence="12 15" id="KW-0648">Protein biosynthesis</keyword>
<comment type="catalytic activity">
    <reaction evidence="14 15">
        <text>tRNA(Phe) + L-phenylalanine + ATP = L-phenylalanyl-tRNA(Phe) + AMP + diphosphate + H(+)</text>
        <dbReference type="Rhea" id="RHEA:19413"/>
        <dbReference type="Rhea" id="RHEA-COMP:9668"/>
        <dbReference type="Rhea" id="RHEA-COMP:9699"/>
        <dbReference type="ChEBI" id="CHEBI:15378"/>
        <dbReference type="ChEBI" id="CHEBI:30616"/>
        <dbReference type="ChEBI" id="CHEBI:33019"/>
        <dbReference type="ChEBI" id="CHEBI:58095"/>
        <dbReference type="ChEBI" id="CHEBI:78442"/>
        <dbReference type="ChEBI" id="CHEBI:78531"/>
        <dbReference type="ChEBI" id="CHEBI:456215"/>
        <dbReference type="EC" id="6.1.1.20"/>
    </reaction>
</comment>
<dbReference type="PROSITE" id="PS51447">
    <property type="entry name" value="FDX_ACB"/>
    <property type="match status" value="1"/>
</dbReference>
<feature type="domain" description="FDX-ACB" evidence="18">
    <location>
        <begin position="705"/>
        <end position="799"/>
    </location>
</feature>
<evidence type="ECO:0000256" key="14">
    <source>
        <dbReference type="ARBA" id="ARBA00049255"/>
    </source>
</evidence>
<dbReference type="CDD" id="cd02796">
    <property type="entry name" value="tRNA_bind_bactPheRS"/>
    <property type="match status" value="1"/>
</dbReference>
<feature type="domain" description="B5" evidence="19">
    <location>
        <begin position="405"/>
        <end position="481"/>
    </location>
</feature>
<evidence type="ECO:0000256" key="13">
    <source>
        <dbReference type="ARBA" id="ARBA00023146"/>
    </source>
</evidence>
<evidence type="ECO:0000259" key="18">
    <source>
        <dbReference type="PROSITE" id="PS51447"/>
    </source>
</evidence>
<evidence type="ECO:0000256" key="15">
    <source>
        <dbReference type="HAMAP-Rule" id="MF_00283"/>
    </source>
</evidence>
<dbReference type="InterPro" id="IPR012340">
    <property type="entry name" value="NA-bd_OB-fold"/>
</dbReference>
<dbReference type="EC" id="6.1.1.20" evidence="15"/>
<dbReference type="SUPFAM" id="SSF55681">
    <property type="entry name" value="Class II aaRS and biotin synthetases"/>
    <property type="match status" value="1"/>
</dbReference>
<evidence type="ECO:0000256" key="4">
    <source>
        <dbReference type="ARBA" id="ARBA00022490"/>
    </source>
</evidence>
<dbReference type="InterPro" id="IPR020825">
    <property type="entry name" value="Phe-tRNA_synthase-like_B3/B4"/>
</dbReference>
<dbReference type="GO" id="GO:0005524">
    <property type="term" value="F:ATP binding"/>
    <property type="evidence" value="ECO:0007669"/>
    <property type="project" value="UniProtKB-UniRule"/>
</dbReference>
<gene>
    <name evidence="15" type="primary">pheT</name>
    <name evidence="20" type="ORF">BGO89_11535</name>
</gene>
<evidence type="ECO:0000259" key="17">
    <source>
        <dbReference type="PROSITE" id="PS50886"/>
    </source>
</evidence>
<dbReference type="SUPFAM" id="SSF56037">
    <property type="entry name" value="PheT/TilS domain"/>
    <property type="match status" value="1"/>
</dbReference>
<accession>A0A1M3KXK7</accession>
<evidence type="ECO:0000256" key="11">
    <source>
        <dbReference type="ARBA" id="ARBA00022884"/>
    </source>
</evidence>
<dbReference type="InterPro" id="IPR041616">
    <property type="entry name" value="PheRS_beta_core"/>
</dbReference>
<dbReference type="AlphaFoldDB" id="A0A1M3KXK7"/>
<dbReference type="Pfam" id="PF03147">
    <property type="entry name" value="FDX-ACB"/>
    <property type="match status" value="1"/>
</dbReference>
<proteinExistence type="inferred from homology"/>
<evidence type="ECO:0000256" key="1">
    <source>
        <dbReference type="ARBA" id="ARBA00004496"/>
    </source>
</evidence>
<sequence length="807" mass="87247">MNISHRWLQEFVELDPVAWPPSRIGQVLTDLGIEVEHIDDQAKALEGFLTGFVKERIQHPNADKLSVCTVDVGEGADRTIVCGAPNVAAGQVVAVAIDGAVVPNGGFVIARRKLRGVESQGMICSKAELNLGEDHDGIWVLPADTPIGLPLAEVIGRNDVIYDMAVTPNRADCLSHIGIARELKAAMREDPHTTSYKVGPIAAQPGADATVQAVDKELCPRYAIRTIRGVKVQESPQWMKDRLTAVGLRPRNVVVDVTNYVLMECGQPLHAFDAGKLKGGTIIVRRAMDGEDFVTLDSKSRTLRGDMLMICDAERPVAIAGVMGGENSEIDEATTDIVIESACFNPSSIRRTAKALGISSDASYRFERGVDIENIIGALDRATELICSLAGGTPGETIDVYPEPYVRPTFRVRNERMRSMNGIDVDDASIRSICTSIGCEIGDADASSFMVTVPSWRVDLHEEIDICEEVARLVGLDNIPAATHARVVMSGGGLRADLKPAPLTRRLRTTLADMGFSECYTLVQTSPELAQAGGGDVVMLKNALGRENSAMRTSMMTSLLASAALNHRHGAESIRLFEAGKVFFADGKEELRVREEERLALLWTGLAERHWSAKDRPADLYDVIGTVRTMLERCGIDNVVFRPAEASTIWSVNVLNVVVRGAVIGHIGQVSTALCAQLDLDRPVHAAEIGIRTLQQGTKSYTAIGQYPAMRRDVAFVVDDAVTAGDIAKVVRSSSSTLLREVDVFDVYRDVRQLGEGRKSIGIALTFRSDERTLVDGDVDDVVRSIISAAATTLGASVRGGTDQESA</sequence>
<dbReference type="NCBIfam" id="NF045760">
    <property type="entry name" value="YtpR"/>
    <property type="match status" value="1"/>
</dbReference>
<evidence type="ECO:0000313" key="20">
    <source>
        <dbReference type="EMBL" id="OJX57127.1"/>
    </source>
</evidence>
<dbReference type="Gene3D" id="2.40.50.140">
    <property type="entry name" value="Nucleic acid-binding proteins"/>
    <property type="match status" value="1"/>
</dbReference>
<dbReference type="Pfam" id="PF03483">
    <property type="entry name" value="B3_4"/>
    <property type="match status" value="1"/>
</dbReference>
<comment type="subcellular location">
    <subcellularLocation>
        <location evidence="1 15">Cytoplasm</location>
    </subcellularLocation>
</comment>
<dbReference type="InterPro" id="IPR005121">
    <property type="entry name" value="Fdx_antiC-bd"/>
</dbReference>
<dbReference type="GO" id="GO:0000049">
    <property type="term" value="F:tRNA binding"/>
    <property type="evidence" value="ECO:0007669"/>
    <property type="project" value="UniProtKB-UniRule"/>
</dbReference>
<dbReference type="SMART" id="SM00873">
    <property type="entry name" value="B3_4"/>
    <property type="match status" value="1"/>
</dbReference>
<dbReference type="FunFam" id="2.40.50.140:FF:000045">
    <property type="entry name" value="Phenylalanine--tRNA ligase beta subunit"/>
    <property type="match status" value="1"/>
</dbReference>
<dbReference type="InterPro" id="IPR036690">
    <property type="entry name" value="Fdx_antiC-bd_sf"/>
</dbReference>
<dbReference type="SMART" id="SM00896">
    <property type="entry name" value="FDX-ACB"/>
    <property type="match status" value="1"/>
</dbReference>
<keyword evidence="4 15" id="KW-0963">Cytoplasm</keyword>
<dbReference type="SMART" id="SM00874">
    <property type="entry name" value="B5"/>
    <property type="match status" value="1"/>
</dbReference>
<dbReference type="HAMAP" id="MF_00283">
    <property type="entry name" value="Phe_tRNA_synth_beta1"/>
    <property type="match status" value="1"/>
</dbReference>
<evidence type="ECO:0000256" key="5">
    <source>
        <dbReference type="ARBA" id="ARBA00022555"/>
    </source>
</evidence>
<dbReference type="Pfam" id="PF03484">
    <property type="entry name" value="B5"/>
    <property type="match status" value="1"/>
</dbReference>
<dbReference type="Gene3D" id="3.30.930.10">
    <property type="entry name" value="Bira Bifunctional Protein, Domain 2"/>
    <property type="match status" value="1"/>
</dbReference>